<name>A0A922M519_SPOEX</name>
<accession>A0A922M519</accession>
<dbReference type="EMBL" id="JACEFF010000848">
    <property type="protein sequence ID" value="KAH9629871.1"/>
    <property type="molecule type" value="Genomic_DNA"/>
</dbReference>
<organism evidence="2 3">
    <name type="scientific">Spodoptera exigua</name>
    <name type="common">Beet armyworm</name>
    <name type="synonym">Noctua fulgens</name>
    <dbReference type="NCBI Taxonomy" id="7107"/>
    <lineage>
        <taxon>Eukaryota</taxon>
        <taxon>Metazoa</taxon>
        <taxon>Ecdysozoa</taxon>
        <taxon>Arthropoda</taxon>
        <taxon>Hexapoda</taxon>
        <taxon>Insecta</taxon>
        <taxon>Pterygota</taxon>
        <taxon>Neoptera</taxon>
        <taxon>Endopterygota</taxon>
        <taxon>Lepidoptera</taxon>
        <taxon>Glossata</taxon>
        <taxon>Ditrysia</taxon>
        <taxon>Noctuoidea</taxon>
        <taxon>Noctuidae</taxon>
        <taxon>Amphipyrinae</taxon>
        <taxon>Spodoptera</taxon>
    </lineage>
</organism>
<feature type="compositionally biased region" description="Basic and acidic residues" evidence="1">
    <location>
        <begin position="397"/>
        <end position="410"/>
    </location>
</feature>
<dbReference type="Proteomes" id="UP000814243">
    <property type="component" value="Unassembled WGS sequence"/>
</dbReference>
<protein>
    <submittedName>
        <fullName evidence="2">Uncharacterized protein</fullName>
    </submittedName>
</protein>
<feature type="region of interest" description="Disordered" evidence="1">
    <location>
        <begin position="924"/>
        <end position="982"/>
    </location>
</feature>
<reference evidence="2" key="1">
    <citation type="journal article" date="2021" name="G3 (Bethesda)">
        <title>Genome and transcriptome analysis of the beet armyworm Spodoptera exigua reveals targets for pest control. .</title>
        <authorList>
            <person name="Simon S."/>
            <person name="Breeschoten T."/>
            <person name="Jansen H.J."/>
            <person name="Dirks R.P."/>
            <person name="Schranz M.E."/>
            <person name="Ros V.I.D."/>
        </authorList>
    </citation>
    <scope>NUCLEOTIDE SEQUENCE</scope>
    <source>
        <strain evidence="2">TB_SE_WUR_2020</strain>
    </source>
</reference>
<feature type="compositionally biased region" description="Polar residues" evidence="1">
    <location>
        <begin position="928"/>
        <end position="964"/>
    </location>
</feature>
<evidence type="ECO:0000313" key="2">
    <source>
        <dbReference type="EMBL" id="KAH9629871.1"/>
    </source>
</evidence>
<comment type="caution">
    <text evidence="2">The sequence shown here is derived from an EMBL/GenBank/DDBJ whole genome shotgun (WGS) entry which is preliminary data.</text>
</comment>
<proteinExistence type="predicted"/>
<dbReference type="AlphaFoldDB" id="A0A922M519"/>
<feature type="region of interest" description="Disordered" evidence="1">
    <location>
        <begin position="297"/>
        <end position="317"/>
    </location>
</feature>
<gene>
    <name evidence="2" type="ORF">HF086_013406</name>
</gene>
<sequence length="1071" mass="122490">MLGDVDWSNVLDADKNSELQGSGKLREFYKKLVQTDAKIKNLKRLNQVEMHYLDDDLQKMPDRSKRSLKLYHYPKKLHFMRHRRSLLNKSHESPYMTRRAMNRSRLKRFGNDSDEPTGFVIEKKKLLVQYKPVDRKKVPVKKCSHAPKDSHTHEHQLKHPFYKNTQRLDELLDRFLNKNLPEIMSDPFGLDMLFKNDPNKACKHPKPHKNVNIIGNEPIVVDQIPKPKQKTNIFKEEKMESQADLLKMLKPESTTEYEKEFYHHEAQMVGKDKQKIVTVKTSPNDFEVLLSVSTIISPDRNPDMQRTKAPSSPHSDRAQILAKIPNLRRLMQLENEEDENLGYEDFKEVLRDDMENHDEMDKTVDRKKRTEYNPPGVHNPNWKGPMPLYPDELSSMMKHEPPDTSQDTKKKISGPAKRKLSRKSFFERKGRDTSDVEYGDEYFKNKYDKLVEMAQAYSDYGVLDEQTIIASNAILASSYSNPYTEGLRVQMKKRPPSKVRNEGVSLFNIFSKHLQFKSNTKANTPLEIRTTPPTLKFSYPGLEFAQLNKGGQYNISTTEVTTTTPIIDETDNGLIFSLSKSKRTLLSSNFEVSETYHSEETTTSPEFLENNIDSFVQDLDIKSNSAANKKALAHYIENVKQKNIRIFSTAHPDFHSVSATPPVEEESTLVTVDTSTQSFKPMVTMMTDSIITMNKSEFKMDDDTAGNNYLGNIMLTIGNPTFGMEGMNLIFDVPLILNLNEEPLMMNESLKFPNTDNQFDAFPEATVRANETKLQFFGGSDFERKFKNRTLVKRSKTFSNLTATWIDNSVTETTTPMALNTANYSERNVSVLSQRSLNSTFDSDNMTLSDFFALKLDFFFFRSDINEILRAANSSTEPNITTTDSIYPLYDADNNENTSNISSVGRFKSRSLLSIDEKPANVTEKNVKATSNATASDSKFSGGNVTNSTSPTTPILDLNNNITTPKKKANLKTSAPEKHKKKKPKAKAIFKRNAEDSNLIFWNDMYDDDEYGVPADNLDNSVRDKHSVKENDFIKKSDSREGSMASALMQQLVRLLTDLVDYQVQQKTCSR</sequence>
<evidence type="ECO:0000256" key="1">
    <source>
        <dbReference type="SAM" id="MobiDB-lite"/>
    </source>
</evidence>
<feature type="region of interest" description="Disordered" evidence="1">
    <location>
        <begin position="397"/>
        <end position="422"/>
    </location>
</feature>
<evidence type="ECO:0000313" key="3">
    <source>
        <dbReference type="Proteomes" id="UP000814243"/>
    </source>
</evidence>